<dbReference type="Proteomes" id="UP000479000">
    <property type="component" value="Unassembled WGS sequence"/>
</dbReference>
<gene>
    <name evidence="3" type="ORF">NTEN_LOCUS23273</name>
</gene>
<evidence type="ECO:0000313" key="3">
    <source>
        <dbReference type="EMBL" id="CAB0019561.1"/>
    </source>
</evidence>
<dbReference type="OrthoDB" id="2020542at2759"/>
<keyword evidence="2" id="KW-0472">Membrane</keyword>
<sequence length="230" mass="25573">MLAGRDGRASSDIDAHQFVGQLLEHDPRGGVGGSGRETSAVGRSVNGDPRRRLPPLYTEHFRCHPVHSSYLGSRNGGGHSRFVAIVSINYAIFPVFCAQCLDDAHCHFDERHRNERRRSCGRVVLHDLPITRSRVRRSGGNALLHGHYTCGRHVHHRSCRDRSVVMGTIVYIGVKFVNKFAGVALACVILSIVAVYVGIFVNFYGNDKLRYAIMIISEYAVDRTDAYAVQ</sequence>
<reference evidence="3 4" key="1">
    <citation type="submission" date="2020-02" db="EMBL/GenBank/DDBJ databases">
        <authorList>
            <person name="Ferguson B K."/>
        </authorList>
    </citation>
    <scope>NUCLEOTIDE SEQUENCE [LARGE SCALE GENOMIC DNA]</scope>
</reference>
<proteinExistence type="predicted"/>
<evidence type="ECO:0000313" key="4">
    <source>
        <dbReference type="Proteomes" id="UP000479000"/>
    </source>
</evidence>
<keyword evidence="4" id="KW-1185">Reference proteome</keyword>
<feature type="region of interest" description="Disordered" evidence="1">
    <location>
        <begin position="24"/>
        <end position="49"/>
    </location>
</feature>
<organism evidence="3 4">
    <name type="scientific">Nesidiocoris tenuis</name>
    <dbReference type="NCBI Taxonomy" id="355587"/>
    <lineage>
        <taxon>Eukaryota</taxon>
        <taxon>Metazoa</taxon>
        <taxon>Ecdysozoa</taxon>
        <taxon>Arthropoda</taxon>
        <taxon>Hexapoda</taxon>
        <taxon>Insecta</taxon>
        <taxon>Pterygota</taxon>
        <taxon>Neoptera</taxon>
        <taxon>Paraneoptera</taxon>
        <taxon>Hemiptera</taxon>
        <taxon>Heteroptera</taxon>
        <taxon>Panheteroptera</taxon>
        <taxon>Cimicomorpha</taxon>
        <taxon>Miridae</taxon>
        <taxon>Dicyphina</taxon>
        <taxon>Nesidiocoris</taxon>
    </lineage>
</organism>
<evidence type="ECO:0000256" key="1">
    <source>
        <dbReference type="SAM" id="MobiDB-lite"/>
    </source>
</evidence>
<protein>
    <submittedName>
        <fullName evidence="3">Uncharacterized protein</fullName>
    </submittedName>
</protein>
<name>A0A6H5HMV7_9HEMI</name>
<feature type="transmembrane region" description="Helical" evidence="2">
    <location>
        <begin position="180"/>
        <end position="204"/>
    </location>
</feature>
<dbReference type="AlphaFoldDB" id="A0A6H5HMV7"/>
<keyword evidence="2" id="KW-0812">Transmembrane</keyword>
<keyword evidence="2" id="KW-1133">Transmembrane helix</keyword>
<accession>A0A6H5HMV7</accession>
<dbReference type="EMBL" id="CADCXU010034059">
    <property type="protein sequence ID" value="CAB0019561.1"/>
    <property type="molecule type" value="Genomic_DNA"/>
</dbReference>
<evidence type="ECO:0000256" key="2">
    <source>
        <dbReference type="SAM" id="Phobius"/>
    </source>
</evidence>